<dbReference type="AlphaFoldDB" id="A0A084W286"/>
<dbReference type="EMBL" id="KE525275">
    <property type="protein sequence ID" value="KFB44330.1"/>
    <property type="molecule type" value="Genomic_DNA"/>
</dbReference>
<dbReference type="VEuPathDB" id="VectorBase:ASIC012249"/>
<evidence type="ECO:0000313" key="3">
    <source>
        <dbReference type="Proteomes" id="UP000030765"/>
    </source>
</evidence>
<evidence type="ECO:0000313" key="2">
    <source>
        <dbReference type="EnsemblMetazoa" id="ASIC012249-PA"/>
    </source>
</evidence>
<keyword evidence="3" id="KW-1185">Reference proteome</keyword>
<sequence>MALFISVCAATCILDLDLFRPQKQSPDLVGRFVEPRRTGASTTWADGLLVEGWSCNGGG</sequence>
<gene>
    <name evidence="1" type="ORF">ZHAS_00012249</name>
</gene>
<reference evidence="1 3" key="1">
    <citation type="journal article" date="2014" name="BMC Genomics">
        <title>Genome sequence of Anopheles sinensis provides insight into genetics basis of mosquito competence for malaria parasites.</title>
        <authorList>
            <person name="Zhou D."/>
            <person name="Zhang D."/>
            <person name="Ding G."/>
            <person name="Shi L."/>
            <person name="Hou Q."/>
            <person name="Ye Y."/>
            <person name="Xu Y."/>
            <person name="Zhou H."/>
            <person name="Xiong C."/>
            <person name="Li S."/>
            <person name="Yu J."/>
            <person name="Hong S."/>
            <person name="Yu X."/>
            <person name="Zou P."/>
            <person name="Chen C."/>
            <person name="Chang X."/>
            <person name="Wang W."/>
            <person name="Lv Y."/>
            <person name="Sun Y."/>
            <person name="Ma L."/>
            <person name="Shen B."/>
            <person name="Zhu C."/>
        </authorList>
    </citation>
    <scope>NUCLEOTIDE SEQUENCE [LARGE SCALE GENOMIC DNA]</scope>
</reference>
<evidence type="ECO:0000313" key="1">
    <source>
        <dbReference type="EMBL" id="KFB44330.1"/>
    </source>
</evidence>
<accession>A0A084W286</accession>
<dbReference type="EnsemblMetazoa" id="ASIC012249-RA">
    <property type="protein sequence ID" value="ASIC012249-PA"/>
    <property type="gene ID" value="ASIC012249"/>
</dbReference>
<dbReference type="EMBL" id="ATLV01019545">
    <property type="status" value="NOT_ANNOTATED_CDS"/>
    <property type="molecule type" value="Genomic_DNA"/>
</dbReference>
<dbReference type="Proteomes" id="UP000030765">
    <property type="component" value="Unassembled WGS sequence"/>
</dbReference>
<organism evidence="1">
    <name type="scientific">Anopheles sinensis</name>
    <name type="common">Mosquito</name>
    <dbReference type="NCBI Taxonomy" id="74873"/>
    <lineage>
        <taxon>Eukaryota</taxon>
        <taxon>Metazoa</taxon>
        <taxon>Ecdysozoa</taxon>
        <taxon>Arthropoda</taxon>
        <taxon>Hexapoda</taxon>
        <taxon>Insecta</taxon>
        <taxon>Pterygota</taxon>
        <taxon>Neoptera</taxon>
        <taxon>Endopterygota</taxon>
        <taxon>Diptera</taxon>
        <taxon>Nematocera</taxon>
        <taxon>Culicoidea</taxon>
        <taxon>Culicidae</taxon>
        <taxon>Anophelinae</taxon>
        <taxon>Anopheles</taxon>
    </lineage>
</organism>
<reference evidence="2" key="2">
    <citation type="submission" date="2020-05" db="UniProtKB">
        <authorList>
            <consortium name="EnsemblMetazoa"/>
        </authorList>
    </citation>
    <scope>IDENTIFICATION</scope>
</reference>
<protein>
    <submittedName>
        <fullName evidence="1 2">Peptidase c7 family domain-containing protein</fullName>
    </submittedName>
</protein>
<proteinExistence type="predicted"/>
<name>A0A084W286_ANOSI</name>